<protein>
    <recommendedName>
        <fullName evidence="4">CCHC-type domain-containing protein</fullName>
    </recommendedName>
</protein>
<name>A0ABR1U8B6_9PEZI</name>
<evidence type="ECO:0008006" key="4">
    <source>
        <dbReference type="Google" id="ProtNLM"/>
    </source>
</evidence>
<sequence>MNAADDASSLPALRPSNQGLQRDRQDLASAIQPVEMQRSLHTPAITCGWCNKPGHTVKNCAGPPGEDGCIAACPIHNARHSLSDCPEEKQWDDAEKHWWLVASRANLPPLRYHEDWDDVAYVWISRIGQRCSDALPFTAEYCQKIPDHKYAEYDYDCPSRKPLGYEEETSSIRAFWKWYNGNYGGELKPALEDCEWNPDDYE</sequence>
<gene>
    <name evidence="2" type="ORF">PG996_013514</name>
</gene>
<evidence type="ECO:0000313" key="3">
    <source>
        <dbReference type="Proteomes" id="UP001446871"/>
    </source>
</evidence>
<keyword evidence="3" id="KW-1185">Reference proteome</keyword>
<evidence type="ECO:0000256" key="1">
    <source>
        <dbReference type="SAM" id="MobiDB-lite"/>
    </source>
</evidence>
<dbReference type="EMBL" id="JAQQWM010000008">
    <property type="protein sequence ID" value="KAK8054213.1"/>
    <property type="molecule type" value="Genomic_DNA"/>
</dbReference>
<accession>A0ABR1U8B6</accession>
<feature type="region of interest" description="Disordered" evidence="1">
    <location>
        <begin position="1"/>
        <end position="24"/>
    </location>
</feature>
<reference evidence="2 3" key="1">
    <citation type="submission" date="2023-01" db="EMBL/GenBank/DDBJ databases">
        <title>Analysis of 21 Apiospora genomes using comparative genomics revels a genus with tremendous synthesis potential of carbohydrate active enzymes and secondary metabolites.</title>
        <authorList>
            <person name="Sorensen T."/>
        </authorList>
    </citation>
    <scope>NUCLEOTIDE SEQUENCE [LARGE SCALE GENOMIC DNA]</scope>
    <source>
        <strain evidence="2 3">CBS 83171</strain>
    </source>
</reference>
<dbReference type="Proteomes" id="UP001446871">
    <property type="component" value="Unassembled WGS sequence"/>
</dbReference>
<evidence type="ECO:0000313" key="2">
    <source>
        <dbReference type="EMBL" id="KAK8054213.1"/>
    </source>
</evidence>
<proteinExistence type="predicted"/>
<organism evidence="2 3">
    <name type="scientific">Apiospora saccharicola</name>
    <dbReference type="NCBI Taxonomy" id="335842"/>
    <lineage>
        <taxon>Eukaryota</taxon>
        <taxon>Fungi</taxon>
        <taxon>Dikarya</taxon>
        <taxon>Ascomycota</taxon>
        <taxon>Pezizomycotina</taxon>
        <taxon>Sordariomycetes</taxon>
        <taxon>Xylariomycetidae</taxon>
        <taxon>Amphisphaeriales</taxon>
        <taxon>Apiosporaceae</taxon>
        <taxon>Apiospora</taxon>
    </lineage>
</organism>
<comment type="caution">
    <text evidence="2">The sequence shown here is derived from an EMBL/GenBank/DDBJ whole genome shotgun (WGS) entry which is preliminary data.</text>
</comment>